<organism evidence="2 3">
    <name type="scientific">Brassica campestris</name>
    <name type="common">Field mustard</name>
    <dbReference type="NCBI Taxonomy" id="3711"/>
    <lineage>
        <taxon>Eukaryota</taxon>
        <taxon>Viridiplantae</taxon>
        <taxon>Streptophyta</taxon>
        <taxon>Embryophyta</taxon>
        <taxon>Tracheophyta</taxon>
        <taxon>Spermatophyta</taxon>
        <taxon>Magnoliopsida</taxon>
        <taxon>eudicotyledons</taxon>
        <taxon>Gunneridae</taxon>
        <taxon>Pentapetalae</taxon>
        <taxon>rosids</taxon>
        <taxon>malvids</taxon>
        <taxon>Brassicales</taxon>
        <taxon>Brassicaceae</taxon>
        <taxon>Brassiceae</taxon>
        <taxon>Brassica</taxon>
    </lineage>
</organism>
<dbReference type="Pfam" id="PF05659">
    <property type="entry name" value="RPW8"/>
    <property type="match status" value="1"/>
</dbReference>
<name>M4D6K6_BRACM</name>
<dbReference type="HOGENOM" id="CLU_2310027_0_0_1"/>
<dbReference type="EnsemblPlants" id="Bra012115.1">
    <property type="protein sequence ID" value="Bra012115.1-P"/>
    <property type="gene ID" value="Bra012115"/>
</dbReference>
<dbReference type="AlphaFoldDB" id="M4D6K6"/>
<dbReference type="InterPro" id="IPR008808">
    <property type="entry name" value="Powdery_mildew-R_dom"/>
</dbReference>
<reference evidence="2 3" key="1">
    <citation type="journal article" date="2011" name="Nat. Genet.">
        <title>The genome of the mesopolyploid crop species Brassica rapa.</title>
        <authorList>
            <consortium name="Brassica rapa Genome Sequencing Project Consortium"/>
            <person name="Wang X."/>
            <person name="Wang H."/>
            <person name="Wang J."/>
            <person name="Sun R."/>
            <person name="Wu J."/>
            <person name="Liu S."/>
            <person name="Bai Y."/>
            <person name="Mun J.H."/>
            <person name="Bancroft I."/>
            <person name="Cheng F."/>
            <person name="Huang S."/>
            <person name="Li X."/>
            <person name="Hua W."/>
            <person name="Wang J."/>
            <person name="Wang X."/>
            <person name="Freeling M."/>
            <person name="Pires J.C."/>
            <person name="Paterson A.H."/>
            <person name="Chalhoub B."/>
            <person name="Wang B."/>
            <person name="Hayward A."/>
            <person name="Sharpe A.G."/>
            <person name="Park B.S."/>
            <person name="Weisshaar B."/>
            <person name="Liu B."/>
            <person name="Li B."/>
            <person name="Liu B."/>
            <person name="Tong C."/>
            <person name="Song C."/>
            <person name="Duran C."/>
            <person name="Peng C."/>
            <person name="Geng C."/>
            <person name="Koh C."/>
            <person name="Lin C."/>
            <person name="Edwards D."/>
            <person name="Mu D."/>
            <person name="Shen D."/>
            <person name="Soumpourou E."/>
            <person name="Li F."/>
            <person name="Fraser F."/>
            <person name="Conant G."/>
            <person name="Lassalle G."/>
            <person name="King G.J."/>
            <person name="Bonnema G."/>
            <person name="Tang H."/>
            <person name="Wang H."/>
            <person name="Belcram H."/>
            <person name="Zhou H."/>
            <person name="Hirakawa H."/>
            <person name="Abe H."/>
            <person name="Guo H."/>
            <person name="Wang H."/>
            <person name="Jin H."/>
            <person name="Parkin I.A."/>
            <person name="Batley J."/>
            <person name="Kim J.S."/>
            <person name="Just J."/>
            <person name="Li J."/>
            <person name="Xu J."/>
            <person name="Deng J."/>
            <person name="Kim J.A."/>
            <person name="Li J."/>
            <person name="Yu J."/>
            <person name="Meng J."/>
            <person name="Wang J."/>
            <person name="Min J."/>
            <person name="Poulain J."/>
            <person name="Wang J."/>
            <person name="Hatakeyama K."/>
            <person name="Wu K."/>
            <person name="Wang L."/>
            <person name="Fang L."/>
            <person name="Trick M."/>
            <person name="Links M.G."/>
            <person name="Zhao M."/>
            <person name="Jin M."/>
            <person name="Ramchiary N."/>
            <person name="Drou N."/>
            <person name="Berkman P.J."/>
            <person name="Cai Q."/>
            <person name="Huang Q."/>
            <person name="Li R."/>
            <person name="Tabata S."/>
            <person name="Cheng S."/>
            <person name="Zhang S."/>
            <person name="Zhang S."/>
            <person name="Huang S."/>
            <person name="Sato S."/>
            <person name="Sun S."/>
            <person name="Kwon S.J."/>
            <person name="Choi S.R."/>
            <person name="Lee T.H."/>
            <person name="Fan W."/>
            <person name="Zhao X."/>
            <person name="Tan X."/>
            <person name="Xu X."/>
            <person name="Wang Y."/>
            <person name="Qiu Y."/>
            <person name="Yin Y."/>
            <person name="Li Y."/>
            <person name="Du Y."/>
            <person name="Liao Y."/>
            <person name="Lim Y."/>
            <person name="Narusaka Y."/>
            <person name="Wang Y."/>
            <person name="Wang Z."/>
            <person name="Li Z."/>
            <person name="Wang Z."/>
            <person name="Xiong Z."/>
            <person name="Zhang Z."/>
        </authorList>
    </citation>
    <scope>NUCLEOTIDE SEQUENCE [LARGE SCALE GENOMIC DNA]</scope>
    <source>
        <strain evidence="2 3">cv. Chiifu-401-42</strain>
    </source>
</reference>
<reference evidence="2 3" key="2">
    <citation type="journal article" date="2018" name="Hortic Res">
        <title>Improved Brassica rapa reference genome by single-molecule sequencing and chromosome conformation capture technologies.</title>
        <authorList>
            <person name="Zhang L."/>
            <person name="Cai X."/>
            <person name="Wu J."/>
            <person name="Liu M."/>
            <person name="Grob S."/>
            <person name="Cheng F."/>
            <person name="Liang J."/>
            <person name="Cai C."/>
            <person name="Liu Z."/>
            <person name="Liu B."/>
            <person name="Wang F."/>
            <person name="Li S."/>
            <person name="Liu F."/>
            <person name="Li X."/>
            <person name="Cheng L."/>
            <person name="Yang W."/>
            <person name="Li M.H."/>
            <person name="Grossniklaus U."/>
            <person name="Zheng H."/>
            <person name="Wang X."/>
        </authorList>
    </citation>
    <scope>NUCLEOTIDE SEQUENCE [LARGE SCALE GENOMIC DNA]</scope>
    <source>
        <strain evidence="2 3">cv. Chiifu-401-42</strain>
    </source>
</reference>
<evidence type="ECO:0000313" key="3">
    <source>
        <dbReference type="Proteomes" id="UP000011750"/>
    </source>
</evidence>
<evidence type="ECO:0000259" key="1">
    <source>
        <dbReference type="PROSITE" id="PS51153"/>
    </source>
</evidence>
<dbReference type="Gramene" id="Bra012115.1">
    <property type="protein sequence ID" value="Bra012115.1-P"/>
    <property type="gene ID" value="Bra012115"/>
</dbReference>
<reference evidence="2" key="3">
    <citation type="submission" date="2023-03" db="UniProtKB">
        <authorList>
            <consortium name="EnsemblPlants"/>
        </authorList>
    </citation>
    <scope>IDENTIFICATION</scope>
    <source>
        <strain evidence="2">cv. Chiifu-401-42</strain>
    </source>
</reference>
<dbReference type="PROSITE" id="PS51153">
    <property type="entry name" value="RPW8"/>
    <property type="match status" value="1"/>
</dbReference>
<protein>
    <recommendedName>
        <fullName evidence="1">RPW8 domain-containing protein</fullName>
    </recommendedName>
</protein>
<dbReference type="STRING" id="51351.M4D6K6"/>
<sequence length="100" mass="11023">MNKATELVVGAGVGAVASEILKVVITEAKLVLAFKSVSKDLASTMEELVPIVREIEQTQGVEEVEELKTLKDTIDKARVVVIRFSYLDLENSVNFFINLK</sequence>
<proteinExistence type="predicted"/>
<dbReference type="InParanoid" id="M4D6K6"/>
<accession>M4D6K6</accession>
<feature type="domain" description="RPW8" evidence="1">
    <location>
        <begin position="2"/>
        <end position="100"/>
    </location>
</feature>
<evidence type="ECO:0000313" key="2">
    <source>
        <dbReference type="EnsemblPlants" id="Bra012115.1-P"/>
    </source>
</evidence>
<keyword evidence="3" id="KW-1185">Reference proteome</keyword>
<dbReference type="Proteomes" id="UP000011750">
    <property type="component" value="Chromosome A07"/>
</dbReference>